<name>A0A6I4J095_9SPHN</name>
<dbReference type="EMBL" id="WQMS01000007">
    <property type="protein sequence ID" value="MVO77548.1"/>
    <property type="molecule type" value="Genomic_DNA"/>
</dbReference>
<protein>
    <submittedName>
        <fullName evidence="1">Addiction module antidote protein</fullName>
    </submittedName>
</protein>
<sequence>MFAELFAAPPLLADLAPEQAAIVRAGRAWVAAQRHGRCCPLAIAAVHLDSPAGARALHLLLAGIGACWPEPVAIAPPCCPRLTHDEATLIGMVLAAHHHGRPVFDALLCEMLDGDARDRLFAAARSMGQTIAC</sequence>
<dbReference type="AlphaFoldDB" id="A0A6I4J095"/>
<proteinExistence type="predicted"/>
<evidence type="ECO:0000313" key="1">
    <source>
        <dbReference type="EMBL" id="MVO77548.1"/>
    </source>
</evidence>
<organism evidence="1 2">
    <name type="scientific">Sphingomonas horti</name>
    <dbReference type="NCBI Taxonomy" id="2682842"/>
    <lineage>
        <taxon>Bacteria</taxon>
        <taxon>Pseudomonadati</taxon>
        <taxon>Pseudomonadota</taxon>
        <taxon>Alphaproteobacteria</taxon>
        <taxon>Sphingomonadales</taxon>
        <taxon>Sphingomonadaceae</taxon>
        <taxon>Sphingomonas</taxon>
    </lineage>
</organism>
<dbReference type="Proteomes" id="UP000441389">
    <property type="component" value="Unassembled WGS sequence"/>
</dbReference>
<keyword evidence="2" id="KW-1185">Reference proteome</keyword>
<gene>
    <name evidence="1" type="ORF">GON01_06315</name>
</gene>
<comment type="caution">
    <text evidence="1">The sequence shown here is derived from an EMBL/GenBank/DDBJ whole genome shotgun (WGS) entry which is preliminary data.</text>
</comment>
<evidence type="ECO:0000313" key="2">
    <source>
        <dbReference type="Proteomes" id="UP000441389"/>
    </source>
</evidence>
<accession>A0A6I4J095</accession>
<dbReference type="RefSeq" id="WP_157026532.1">
    <property type="nucleotide sequence ID" value="NZ_WQMS01000007.1"/>
</dbReference>
<reference evidence="1 2" key="1">
    <citation type="submission" date="2019-12" db="EMBL/GenBank/DDBJ databases">
        <authorList>
            <person name="Huq M.A."/>
        </authorList>
    </citation>
    <scope>NUCLEOTIDE SEQUENCE [LARGE SCALE GENOMIC DNA]</scope>
    <source>
        <strain evidence="1 2">MAH-20</strain>
    </source>
</reference>